<dbReference type="GO" id="GO:0008270">
    <property type="term" value="F:zinc ion binding"/>
    <property type="evidence" value="ECO:0007669"/>
    <property type="project" value="InterPro"/>
</dbReference>
<evidence type="ECO:0000256" key="4">
    <source>
        <dbReference type="ARBA" id="ARBA00023002"/>
    </source>
</evidence>
<keyword evidence="4" id="KW-0560">Oxidoreductase</keyword>
<keyword evidence="5" id="KW-0520">NAD</keyword>
<dbReference type="RefSeq" id="WP_189314446.1">
    <property type="nucleotide sequence ID" value="NZ_BMQA01000025.1"/>
</dbReference>
<feature type="domain" description="Enoyl reductase (ER)" evidence="7">
    <location>
        <begin position="12"/>
        <end position="366"/>
    </location>
</feature>
<dbReference type="InterPro" id="IPR011032">
    <property type="entry name" value="GroES-like_sf"/>
</dbReference>
<keyword evidence="9" id="KW-1185">Reference proteome</keyword>
<protein>
    <submittedName>
        <fullName evidence="8">Zinc-type alcohol dehydrogenase AdhD</fullName>
    </submittedName>
</protein>
<dbReference type="PANTHER" id="PTHR43880:SF12">
    <property type="entry name" value="ALCOHOL DEHYDROGENASE CLASS-3"/>
    <property type="match status" value="1"/>
</dbReference>
<sequence>MKSKAAILWETGQPWSVEEIELDPPRQHEVLVRIEAAGMCHSDDHVRLGDGYAALPTIGGHEGAGVIEQVGPGIEHLAVGDHVVFSFLPACGQCRWCSTGRSNLCDYGQFLMEGSMISGGYRAHARGKDVGTLSLVGTFSERTVVHETSIVKIDPDIPFEVACLLGCGVPTGWGSSVNIGKVQPGETAVVVGIGGIGANAIQGARMCGARNIVAVDPVAFKTDQAKVLGATHTASSMEEAMSLVQDITQGVMADVGVCTIGVVEGWMIQPFLDLVSKGGRAVLTGMARNVDDKPTLGMQMFALFEKSLLGTVYGGCNPRADIPRLADLYRAGKLQLDELVTRTYSLDQINEGYADMLAGKNIRGVIVNQF</sequence>
<accession>A0A917L5E2</accession>
<dbReference type="InterPro" id="IPR020843">
    <property type="entry name" value="ER"/>
</dbReference>
<comment type="caution">
    <text evidence="8">The sequence shown here is derived from an EMBL/GenBank/DDBJ whole genome shotgun (WGS) entry which is preliminary data.</text>
</comment>
<dbReference type="GO" id="GO:0046294">
    <property type="term" value="P:formaldehyde catabolic process"/>
    <property type="evidence" value="ECO:0007669"/>
    <property type="project" value="TreeGrafter"/>
</dbReference>
<dbReference type="EMBL" id="BMQA01000025">
    <property type="protein sequence ID" value="GGJ41415.1"/>
    <property type="molecule type" value="Genomic_DNA"/>
</dbReference>
<evidence type="ECO:0000256" key="6">
    <source>
        <dbReference type="RuleBase" id="RU361277"/>
    </source>
</evidence>
<dbReference type="Proteomes" id="UP000657574">
    <property type="component" value="Unassembled WGS sequence"/>
</dbReference>
<dbReference type="CDD" id="cd08279">
    <property type="entry name" value="Zn_ADH_class_III"/>
    <property type="match status" value="1"/>
</dbReference>
<dbReference type="SUPFAM" id="SSF50129">
    <property type="entry name" value="GroES-like"/>
    <property type="match status" value="2"/>
</dbReference>
<dbReference type="PROSITE" id="PS00059">
    <property type="entry name" value="ADH_ZINC"/>
    <property type="match status" value="1"/>
</dbReference>
<dbReference type="Pfam" id="PF00107">
    <property type="entry name" value="ADH_zinc_N"/>
    <property type="match status" value="1"/>
</dbReference>
<dbReference type="Gene3D" id="3.90.180.10">
    <property type="entry name" value="Medium-chain alcohol dehydrogenases, catalytic domain"/>
    <property type="match status" value="1"/>
</dbReference>
<name>A0A917L5E2_9ACTN</name>
<proteinExistence type="inferred from homology"/>
<dbReference type="SMART" id="SM00829">
    <property type="entry name" value="PKS_ER"/>
    <property type="match status" value="1"/>
</dbReference>
<evidence type="ECO:0000313" key="8">
    <source>
        <dbReference type="EMBL" id="GGJ41415.1"/>
    </source>
</evidence>
<evidence type="ECO:0000256" key="1">
    <source>
        <dbReference type="ARBA" id="ARBA00008072"/>
    </source>
</evidence>
<dbReference type="Gene3D" id="3.40.50.720">
    <property type="entry name" value="NAD(P)-binding Rossmann-like Domain"/>
    <property type="match status" value="1"/>
</dbReference>
<evidence type="ECO:0000259" key="7">
    <source>
        <dbReference type="SMART" id="SM00829"/>
    </source>
</evidence>
<dbReference type="SUPFAM" id="SSF51735">
    <property type="entry name" value="NAD(P)-binding Rossmann-fold domains"/>
    <property type="match status" value="1"/>
</dbReference>
<comment type="cofactor">
    <cofactor evidence="6">
        <name>Zn(2+)</name>
        <dbReference type="ChEBI" id="CHEBI:29105"/>
    </cofactor>
</comment>
<dbReference type="InterPro" id="IPR036291">
    <property type="entry name" value="NAD(P)-bd_dom_sf"/>
</dbReference>
<evidence type="ECO:0000256" key="3">
    <source>
        <dbReference type="ARBA" id="ARBA00022833"/>
    </source>
</evidence>
<dbReference type="InterPro" id="IPR013154">
    <property type="entry name" value="ADH-like_N"/>
</dbReference>
<dbReference type="Pfam" id="PF08240">
    <property type="entry name" value="ADH_N"/>
    <property type="match status" value="1"/>
</dbReference>
<dbReference type="AlphaFoldDB" id="A0A917L5E2"/>
<dbReference type="NCBIfam" id="TIGR03989">
    <property type="entry name" value="Rxyl_3153"/>
    <property type="match status" value="1"/>
</dbReference>
<keyword evidence="3 6" id="KW-0862">Zinc</keyword>
<keyword evidence="2 6" id="KW-0479">Metal-binding</keyword>
<comment type="similarity">
    <text evidence="1 6">Belongs to the zinc-containing alcohol dehydrogenase family.</text>
</comment>
<evidence type="ECO:0000313" key="9">
    <source>
        <dbReference type="Proteomes" id="UP000657574"/>
    </source>
</evidence>
<dbReference type="GO" id="GO:0051903">
    <property type="term" value="F:S-(hydroxymethyl)glutathione dehydrogenase [NAD(P)+] activity"/>
    <property type="evidence" value="ECO:0007669"/>
    <property type="project" value="TreeGrafter"/>
</dbReference>
<dbReference type="InterPro" id="IPR002328">
    <property type="entry name" value="ADH_Zn_CS"/>
</dbReference>
<gene>
    <name evidence="8" type="ORF">GCM10010121_060560</name>
</gene>
<dbReference type="GO" id="GO:0005829">
    <property type="term" value="C:cytosol"/>
    <property type="evidence" value="ECO:0007669"/>
    <property type="project" value="TreeGrafter"/>
</dbReference>
<reference evidence="8" key="2">
    <citation type="submission" date="2020-09" db="EMBL/GenBank/DDBJ databases">
        <authorList>
            <person name="Sun Q."/>
            <person name="Ohkuma M."/>
        </authorList>
    </citation>
    <scope>NUCLEOTIDE SEQUENCE</scope>
    <source>
        <strain evidence="8">JCM 3086</strain>
    </source>
</reference>
<dbReference type="InterPro" id="IPR023921">
    <property type="entry name" value="ADH_Zn_actinomycetes"/>
</dbReference>
<dbReference type="PANTHER" id="PTHR43880">
    <property type="entry name" value="ALCOHOL DEHYDROGENASE"/>
    <property type="match status" value="1"/>
</dbReference>
<organism evidence="8 9">
    <name type="scientific">Streptomyces brasiliensis</name>
    <dbReference type="NCBI Taxonomy" id="1954"/>
    <lineage>
        <taxon>Bacteria</taxon>
        <taxon>Bacillati</taxon>
        <taxon>Actinomycetota</taxon>
        <taxon>Actinomycetes</taxon>
        <taxon>Kitasatosporales</taxon>
        <taxon>Streptomycetaceae</taxon>
        <taxon>Streptomyces</taxon>
    </lineage>
</organism>
<evidence type="ECO:0000256" key="2">
    <source>
        <dbReference type="ARBA" id="ARBA00022723"/>
    </source>
</evidence>
<reference evidence="8" key="1">
    <citation type="journal article" date="2014" name="Int. J. Syst. Evol. Microbiol.">
        <title>Complete genome sequence of Corynebacterium casei LMG S-19264T (=DSM 44701T), isolated from a smear-ripened cheese.</title>
        <authorList>
            <consortium name="US DOE Joint Genome Institute (JGI-PGF)"/>
            <person name="Walter F."/>
            <person name="Albersmeier A."/>
            <person name="Kalinowski J."/>
            <person name="Ruckert C."/>
        </authorList>
    </citation>
    <scope>NUCLEOTIDE SEQUENCE</scope>
    <source>
        <strain evidence="8">JCM 3086</strain>
    </source>
</reference>
<evidence type="ECO:0000256" key="5">
    <source>
        <dbReference type="ARBA" id="ARBA00023027"/>
    </source>
</evidence>
<dbReference type="InterPro" id="IPR013149">
    <property type="entry name" value="ADH-like_C"/>
</dbReference>